<organism evidence="1 2">
    <name type="scientific">Geodia barretti</name>
    <name type="common">Barrett's horny sponge</name>
    <dbReference type="NCBI Taxonomy" id="519541"/>
    <lineage>
        <taxon>Eukaryota</taxon>
        <taxon>Metazoa</taxon>
        <taxon>Porifera</taxon>
        <taxon>Demospongiae</taxon>
        <taxon>Heteroscleromorpha</taxon>
        <taxon>Tetractinellida</taxon>
        <taxon>Astrophorina</taxon>
        <taxon>Geodiidae</taxon>
        <taxon>Geodia</taxon>
    </lineage>
</organism>
<gene>
    <name evidence="1" type="ORF">GBAR_LOCUS18934</name>
</gene>
<evidence type="ECO:0000313" key="2">
    <source>
        <dbReference type="Proteomes" id="UP001174909"/>
    </source>
</evidence>
<comment type="caution">
    <text evidence="1">The sequence shown here is derived from an EMBL/GenBank/DDBJ whole genome shotgun (WGS) entry which is preliminary data.</text>
</comment>
<sequence>MLLQSSLSPTVHTSISLCLGSHQVILSLAMSSTTSLREDQSSVTGCLEERQTHTHWMVFREESPTTSP</sequence>
<protein>
    <submittedName>
        <fullName evidence="1">Uncharacterized protein</fullName>
    </submittedName>
</protein>
<dbReference type="EMBL" id="CASHTH010002677">
    <property type="protein sequence ID" value="CAI8033568.1"/>
    <property type="molecule type" value="Genomic_DNA"/>
</dbReference>
<keyword evidence="2" id="KW-1185">Reference proteome</keyword>
<dbReference type="Proteomes" id="UP001174909">
    <property type="component" value="Unassembled WGS sequence"/>
</dbReference>
<evidence type="ECO:0000313" key="1">
    <source>
        <dbReference type="EMBL" id="CAI8033568.1"/>
    </source>
</evidence>
<name>A0AA35SPF0_GEOBA</name>
<proteinExistence type="predicted"/>
<dbReference type="AlphaFoldDB" id="A0AA35SPF0"/>
<reference evidence="1" key="1">
    <citation type="submission" date="2023-03" db="EMBL/GenBank/DDBJ databases">
        <authorList>
            <person name="Steffen K."/>
            <person name="Cardenas P."/>
        </authorList>
    </citation>
    <scope>NUCLEOTIDE SEQUENCE</scope>
</reference>
<accession>A0AA35SPF0</accession>